<dbReference type="EC" id="3.6.1.6" evidence="6"/>
<evidence type="ECO:0000313" key="7">
    <source>
        <dbReference type="Proteomes" id="UP000220158"/>
    </source>
</evidence>
<dbReference type="KEGG" id="prel:PRELSG_1206300"/>
<dbReference type="GO" id="GO:0017110">
    <property type="term" value="F:nucleoside diphosphate phosphatase activity"/>
    <property type="evidence" value="ECO:0007669"/>
    <property type="project" value="UniProtKB-EC"/>
</dbReference>
<feature type="binding site" evidence="4">
    <location>
        <begin position="261"/>
        <end position="265"/>
    </location>
    <ligand>
        <name>ATP</name>
        <dbReference type="ChEBI" id="CHEBI:30616"/>
    </ligand>
</feature>
<dbReference type="Gene3D" id="3.30.420.150">
    <property type="entry name" value="Exopolyphosphatase. Domain 2"/>
    <property type="match status" value="1"/>
</dbReference>
<keyword evidence="7" id="KW-1185">Reference proteome</keyword>
<protein>
    <submittedName>
        <fullName evidence="6">Adenosine-diphosphatase, putative</fullName>
        <ecNumber evidence="6">3.6.1.6</ecNumber>
    </submittedName>
</protein>
<evidence type="ECO:0000256" key="3">
    <source>
        <dbReference type="PIRSR" id="PIRSR600407-1"/>
    </source>
</evidence>
<evidence type="ECO:0000256" key="4">
    <source>
        <dbReference type="PIRSR" id="PIRSR600407-2"/>
    </source>
</evidence>
<dbReference type="InterPro" id="IPR000407">
    <property type="entry name" value="GDA1_CD39_NTPase"/>
</dbReference>
<dbReference type="Pfam" id="PF01150">
    <property type="entry name" value="GDA1_CD39"/>
    <property type="match status" value="1"/>
</dbReference>
<evidence type="ECO:0000313" key="6">
    <source>
        <dbReference type="EMBL" id="CRH01179.1"/>
    </source>
</evidence>
<accession>A0A1J1H8E6</accession>
<keyword evidence="5" id="KW-0472">Membrane</keyword>
<evidence type="ECO:0000256" key="5">
    <source>
        <dbReference type="SAM" id="Phobius"/>
    </source>
</evidence>
<dbReference type="OrthoDB" id="6372431at2759"/>
<dbReference type="VEuPathDB" id="PlasmoDB:PRELSG_1206300"/>
<dbReference type="RefSeq" id="XP_028534180.1">
    <property type="nucleotide sequence ID" value="XM_028677830.1"/>
</dbReference>
<evidence type="ECO:0000256" key="1">
    <source>
        <dbReference type="ARBA" id="ARBA00009283"/>
    </source>
</evidence>
<feature type="transmembrane region" description="Helical" evidence="5">
    <location>
        <begin position="12"/>
        <end position="29"/>
    </location>
</feature>
<keyword evidence="4" id="KW-0067">ATP-binding</keyword>
<name>A0A1J1H8E6_PLARL</name>
<evidence type="ECO:0000256" key="2">
    <source>
        <dbReference type="ARBA" id="ARBA00022801"/>
    </source>
</evidence>
<dbReference type="AlphaFoldDB" id="A0A1J1H8E6"/>
<dbReference type="Gene3D" id="3.30.420.40">
    <property type="match status" value="1"/>
</dbReference>
<dbReference type="Proteomes" id="UP000220158">
    <property type="component" value="Chromosome 12"/>
</dbReference>
<keyword evidence="2 6" id="KW-0378">Hydrolase</keyword>
<dbReference type="GeneID" id="39737306"/>
<reference evidence="6 7" key="1">
    <citation type="submission" date="2015-04" db="EMBL/GenBank/DDBJ databases">
        <authorList>
            <consortium name="Pathogen Informatics"/>
        </authorList>
    </citation>
    <scope>NUCLEOTIDE SEQUENCE [LARGE SCALE GENOMIC DNA]</scope>
    <source>
        <strain evidence="6 7">SGS1</strain>
    </source>
</reference>
<keyword evidence="4" id="KW-0547">Nucleotide-binding</keyword>
<sequence length="554" mass="64694">MKNDGITKKKSLKIIVLVYAIFIYLNLNIKCEHLNELNKNDKANLDIYKSVIIDAGSTGTRVHIYNYKIINDSENIKIYIPSISYKASPGLVYILNNYFSDDKETFYDYFKKIKNFINENIEKKERSSTVILFRASGGFRLLSISKSKKYVNFLKTYLYNNFNEFLLIDELLIKVLSGKEEAILSFVSIYSLLEKSLDSPVIFTNDNKNSNSNTINNVNTENNVNLSNEINENNKINIMDNSNNENKNNSNDVMGVIEIGGASAQIVIKIPQSKMNDDILNLFNYRLKENKKNSIIKENYKNKNIVKIKLFHKNIFLYCKSYLALGRQNAMKTYLHYVVHKNKKEKKLKKFIPVPCFPRNFKFFITNLYKTSIEEDIDDYDEKRVLKKNEYVGVGTGDLNLCRKEIQVILNYSEIDELPFKLKKFIKLYAIENFHHFATDILNISENYNPLLINTNMYMEKAEKLCPLTVDEIRKLVNPNANIEKSQTSCFGLVFLYEFLRHVFKIDSAISFYSTNYINKTIITWTVAVLLMEIPPYFDLIKKQKKKNYYSDEL</sequence>
<proteinExistence type="inferred from homology"/>
<dbReference type="OMA" id="KCEHLNE"/>
<dbReference type="EMBL" id="LN835307">
    <property type="protein sequence ID" value="CRH01179.1"/>
    <property type="molecule type" value="Genomic_DNA"/>
</dbReference>
<dbReference type="GO" id="GO:0005524">
    <property type="term" value="F:ATP binding"/>
    <property type="evidence" value="ECO:0007669"/>
    <property type="project" value="UniProtKB-KW"/>
</dbReference>
<feature type="active site" description="Proton acceptor" evidence="3">
    <location>
        <position position="181"/>
    </location>
</feature>
<dbReference type="PANTHER" id="PTHR11782:SF127">
    <property type="entry name" value="NTPASE, ISOFORM F"/>
    <property type="match status" value="1"/>
</dbReference>
<comment type="similarity">
    <text evidence="1">Belongs to the GDA1/CD39 NTPase family.</text>
</comment>
<gene>
    <name evidence="6" type="ORF">PRELSG_1206300</name>
</gene>
<keyword evidence="5" id="KW-0812">Transmembrane</keyword>
<dbReference type="PANTHER" id="PTHR11782">
    <property type="entry name" value="ADENOSINE/GUANOSINE DIPHOSPHATASE"/>
    <property type="match status" value="1"/>
</dbReference>
<keyword evidence="5" id="KW-1133">Transmembrane helix</keyword>
<organism evidence="6 7">
    <name type="scientific">Plasmodium relictum</name>
    <dbReference type="NCBI Taxonomy" id="85471"/>
    <lineage>
        <taxon>Eukaryota</taxon>
        <taxon>Sar</taxon>
        <taxon>Alveolata</taxon>
        <taxon>Apicomplexa</taxon>
        <taxon>Aconoidasida</taxon>
        <taxon>Haemosporida</taxon>
        <taxon>Plasmodiidae</taxon>
        <taxon>Plasmodium</taxon>
        <taxon>Plasmodium (Haemamoeba)</taxon>
    </lineage>
</organism>